<name>A0AAV0YF29_VICFA</name>
<proteinExistence type="predicted"/>
<gene>
    <name evidence="2" type="ORF">VFH_U083040</name>
</gene>
<dbReference type="AlphaFoldDB" id="A0AAV0YF29"/>
<evidence type="ECO:0008006" key="4">
    <source>
        <dbReference type="Google" id="ProtNLM"/>
    </source>
</evidence>
<dbReference type="EMBL" id="CATIWC010001999">
    <property type="protein sequence ID" value="CAI8584605.1"/>
    <property type="molecule type" value="Genomic_DNA"/>
</dbReference>
<protein>
    <recommendedName>
        <fullName evidence="4">DUF4283 domain-containing protein</fullName>
    </recommendedName>
</protein>
<reference evidence="2 3" key="1">
    <citation type="submission" date="2023-01" db="EMBL/GenBank/DDBJ databases">
        <authorList>
            <person name="Kreplak J."/>
        </authorList>
    </citation>
    <scope>NUCLEOTIDE SEQUENCE [LARGE SCALE GENOMIC DNA]</scope>
</reference>
<accession>A0AAV0YF29</accession>
<dbReference type="PANTHER" id="PTHR33233:SF17">
    <property type="entry name" value="DUF4283 DOMAIN-CONTAINING PROTEIN"/>
    <property type="match status" value="1"/>
</dbReference>
<feature type="region of interest" description="Disordered" evidence="1">
    <location>
        <begin position="1"/>
        <end position="24"/>
    </location>
</feature>
<evidence type="ECO:0000313" key="3">
    <source>
        <dbReference type="Proteomes" id="UP001157006"/>
    </source>
</evidence>
<organism evidence="2 3">
    <name type="scientific">Vicia faba</name>
    <name type="common">Broad bean</name>
    <name type="synonym">Faba vulgaris</name>
    <dbReference type="NCBI Taxonomy" id="3906"/>
    <lineage>
        <taxon>Eukaryota</taxon>
        <taxon>Viridiplantae</taxon>
        <taxon>Streptophyta</taxon>
        <taxon>Embryophyta</taxon>
        <taxon>Tracheophyta</taxon>
        <taxon>Spermatophyta</taxon>
        <taxon>Magnoliopsida</taxon>
        <taxon>eudicotyledons</taxon>
        <taxon>Gunneridae</taxon>
        <taxon>Pentapetalae</taxon>
        <taxon>rosids</taxon>
        <taxon>fabids</taxon>
        <taxon>Fabales</taxon>
        <taxon>Fabaceae</taxon>
        <taxon>Papilionoideae</taxon>
        <taxon>50 kb inversion clade</taxon>
        <taxon>NPAAA clade</taxon>
        <taxon>Hologalegina</taxon>
        <taxon>IRL clade</taxon>
        <taxon>Fabeae</taxon>
        <taxon>Vicia</taxon>
    </lineage>
</organism>
<evidence type="ECO:0000256" key="1">
    <source>
        <dbReference type="SAM" id="MobiDB-lite"/>
    </source>
</evidence>
<keyword evidence="3" id="KW-1185">Reference proteome</keyword>
<dbReference type="Proteomes" id="UP001157006">
    <property type="component" value="Unassembled WGS sequence"/>
</dbReference>
<sequence length="254" mass="28577">MGRARERPKNPVSPSSDPEYSPRNVSMVVANISAHQRSLSQQASTSKLEEEAVEVVAESAETLSPKSDNLLHLPLYLWGDKSLNKIGNTLGNPIVTDECTTNRLRVSYARILVEMNITKELPKVITIRDQDGEKMLRPIEYEWMPLFCGKCQNIGHNCDKSKPKTMQWKPKSSPIEEIKVPIMVQDKNKVIEKELAMEHASDVDQNWIAINKSGKDRGKKHIQGISQDLKLVCGNGFDALGILNDLLEFQNNDQ</sequence>
<evidence type="ECO:0000313" key="2">
    <source>
        <dbReference type="EMBL" id="CAI8584605.1"/>
    </source>
</evidence>
<comment type="caution">
    <text evidence="2">The sequence shown here is derived from an EMBL/GenBank/DDBJ whole genome shotgun (WGS) entry which is preliminary data.</text>
</comment>
<dbReference type="PANTHER" id="PTHR33233">
    <property type="entry name" value="ENDONUCLEASE/EXONUCLEASE/PHOSPHATASE"/>
    <property type="match status" value="1"/>
</dbReference>